<dbReference type="AlphaFoldDB" id="A0A964UYP1"/>
<comment type="caution">
    <text evidence="1">The sequence shown here is derived from an EMBL/GenBank/DDBJ whole genome shotgun (WGS) entry which is preliminary data.</text>
</comment>
<sequence>KNDSGTAGDIADSASQVSVPNKHGGVDGHLIFTVNLLDQLVAGDYYEVIWAVTNTNVSMQYLPGTTTPVSPNIPSIILTATQV</sequence>
<protein>
    <submittedName>
        <fullName evidence="1">Uncharacterized protein</fullName>
    </submittedName>
</protein>
<dbReference type="Proteomes" id="UP000713222">
    <property type="component" value="Unassembled WGS sequence"/>
</dbReference>
<organism evidence="1 2">
    <name type="scientific">Candidatus Fonsibacter lacus</name>
    <dbReference type="NCBI Taxonomy" id="2576439"/>
    <lineage>
        <taxon>Bacteria</taxon>
        <taxon>Pseudomonadati</taxon>
        <taxon>Pseudomonadota</taxon>
        <taxon>Alphaproteobacteria</taxon>
        <taxon>Candidatus Pelagibacterales</taxon>
        <taxon>Candidatus Pelagibacterales incertae sedis</taxon>
        <taxon>Candidatus Fonsibacter</taxon>
    </lineage>
</organism>
<evidence type="ECO:0000313" key="2">
    <source>
        <dbReference type="Proteomes" id="UP000713222"/>
    </source>
</evidence>
<dbReference type="EMBL" id="RGET01000065">
    <property type="protein sequence ID" value="NBN88198.1"/>
    <property type="molecule type" value="Genomic_DNA"/>
</dbReference>
<evidence type="ECO:0000313" key="1">
    <source>
        <dbReference type="EMBL" id="NBN88198.1"/>
    </source>
</evidence>
<feature type="non-terminal residue" evidence="1">
    <location>
        <position position="1"/>
    </location>
</feature>
<reference evidence="1" key="1">
    <citation type="submission" date="2018-10" db="EMBL/GenBank/DDBJ databases">
        <title>Iterative Subtractive Binning of Freshwater Chronoseries Metagenomes Recovers Nearly Complete Genomes from over Four Hundred Novel Species.</title>
        <authorList>
            <person name="Rodriguez-R L.M."/>
            <person name="Tsementzi D."/>
            <person name="Luo C."/>
            <person name="Konstantinidis K.T."/>
        </authorList>
    </citation>
    <scope>NUCLEOTIDE SEQUENCE</scope>
    <source>
        <strain evidence="1">WB7_6_001</strain>
    </source>
</reference>
<gene>
    <name evidence="1" type="ORF">EBV32_03810</name>
</gene>
<accession>A0A964UYP1</accession>
<proteinExistence type="predicted"/>
<name>A0A964UYP1_9PROT</name>